<evidence type="ECO:0000313" key="9">
    <source>
        <dbReference type="Proteomes" id="UP000295711"/>
    </source>
</evidence>
<dbReference type="Gene3D" id="2.60.40.10">
    <property type="entry name" value="Immunoglobulins"/>
    <property type="match status" value="7"/>
</dbReference>
<evidence type="ECO:0000259" key="6">
    <source>
        <dbReference type="Pfam" id="PF17802"/>
    </source>
</evidence>
<keyword evidence="5" id="KW-1133">Transmembrane helix</keyword>
<dbReference type="Pfam" id="PF17802">
    <property type="entry name" value="SpaA"/>
    <property type="match status" value="6"/>
</dbReference>
<dbReference type="Gene3D" id="2.60.40.3930">
    <property type="match status" value="1"/>
</dbReference>
<keyword evidence="5" id="KW-0812">Transmembrane</keyword>
<feature type="transmembrane region" description="Helical" evidence="5">
    <location>
        <begin position="1434"/>
        <end position="1453"/>
    </location>
</feature>
<keyword evidence="2" id="KW-0964">Secreted</keyword>
<sequence length="1459" mass="161671">MQGRKHVAGFMSGILLAVGILQSLTAYVNAGEFQSESIAETIDDSESIQEAETGAESAGESESGIPLEPVHYVISEMYHGQGKVTIRDNFGNAYEIPSAEEAVSFECNEQAQLVLQAVPADGYEIDIVEFRNDEEIIEKIEDKDILNSSNMFEKTMKVSSNLKIQVNFVEIQKETKEEIVPETETELITETEVESQTEEEPDIETSLESETDASQDGILSEKERAQALQLSGEMENAIEANECIMTLNLGEVGQSWAMFEVFVNRILISEFGPNPVTHFSHIIQTGADYSEYTRTAYCVQYGVSIPAGSHATEMVIPQQQQKYMGYALAYGWKQKGASYDESQYESSMARTEYAVTQAVVWACSQGKFGTDAGEAAIHQIIQNTYEPDHAAVYYQQLKEAILKAETIPSFSGSDESDPPTILLTWNSGNNRYEATVTDTNGVLDQYNYIYEGIHFEKDGNTLIVWTDHLYSDGVTAEAVYENNGGANAVVTWDGENGSQDLTTYTEITNQVYSYVRVITEGMGELEIIKKSANPEMTDKNNGYSLDGAIYGVYDAADQEIGRITTNADGWGQLTDIPVGTYVLKEISAPKGYYVNTSSYNVKIISGQKTVSDVLDVPKTEAIDIVLSKVDAETGSNQPSGSKSLEKAEFEVKFYNVQMDSDPAASGYIPERKWILRTDDDGFCKLQDDYKISGDDFYYDFSGNAALPCGTVTIQEKQAPEGYLINNEIFVRKIIPGDSSTTSTYNYPIISETPQKIQIELDKKDSETNSGTAQGAGALVGASYEILDSNDKVVDMLVTDSAGHAISKELPLDVYKLRETAASGGYLVDENVYTVAGSKPKDTITRVFKYRVISGEDIIRGDVEIIKFYENIDNENDTLQGIRGVEFSFTSKTTGKVVKKIVTDKDGFATTASSDQPRGSLVFDTYIVTETKYPVDVKPIEPFEVTICEEGVVLKGIYKEDKLIVSPVLVIKKDKNTGNRIPVADTEFRLLDANKNPITMTTYYPDKIISETFKTDEKGQFTFPEKLKLGTYFLEEIHAPNGYLIGELLEFKVTDGTTWEKPLVVEYYDEPVMGKIRLEKRDSMTSELVDGAEFDLIAAEDIITPDGTRQLKKGDVADHVTTKNGAAESGKLYLGSYEVRETKQPGGYVLNDEVYSVTLEYENQTTPVVVKSVNVTNSPVKVRIVKVDAESGKVLPGVEFKIWKKTIDKEASDSGITEAILRETDENGRIELEYLVPGTYCIQETGSSYGYTPDDRIREFVVSEDGRIDGKAIGEIRITNTLIEIWTQASDKADGDKNISPDEDTAIVDKVFYTNLMQGHEYTVRGILMDKSTGKPLLVNGKEVISERTFIAEKPDGEVEIDFTFDASLLGGKTVVVFEKLIYEGKKIAMHEDMNDIEQSIEIVPPGVETTDVNKVDETEDFVPDSPETGDRNNLAGFVGICFMSAFLMVLILYKKKKFK</sequence>
<feature type="domain" description="T-Q ester bond containing" evidence="7">
    <location>
        <begin position="1283"/>
        <end position="1401"/>
    </location>
</feature>
<keyword evidence="3" id="KW-0732">Signal</keyword>
<feature type="domain" description="SpaA-like prealbumin fold" evidence="6">
    <location>
        <begin position="537"/>
        <end position="607"/>
    </location>
</feature>
<dbReference type="Proteomes" id="UP000295711">
    <property type="component" value="Unassembled WGS sequence"/>
</dbReference>
<feature type="domain" description="SpaA-like prealbumin fold" evidence="6">
    <location>
        <begin position="875"/>
        <end position="950"/>
    </location>
</feature>
<evidence type="ECO:0000313" key="8">
    <source>
        <dbReference type="EMBL" id="TCO84782.1"/>
    </source>
</evidence>
<evidence type="ECO:0000256" key="5">
    <source>
        <dbReference type="SAM" id="Phobius"/>
    </source>
</evidence>
<feature type="domain" description="SpaA-like prealbumin fold" evidence="6">
    <location>
        <begin position="967"/>
        <end position="1055"/>
    </location>
</feature>
<accession>A0A4R2LX30</accession>
<dbReference type="PANTHER" id="PTHR36108">
    <property type="entry name" value="COLOSSIN-B-RELATED"/>
    <property type="match status" value="1"/>
</dbReference>
<feature type="region of interest" description="Disordered" evidence="4">
    <location>
        <begin position="39"/>
        <end position="63"/>
    </location>
</feature>
<keyword evidence="5" id="KW-0472">Membrane</keyword>
<dbReference type="InterPro" id="IPR041100">
    <property type="entry name" value="TQ"/>
</dbReference>
<organism evidence="8 9">
    <name type="scientific">Frisingicoccus caecimuris</name>
    <dbReference type="NCBI Taxonomy" id="1796636"/>
    <lineage>
        <taxon>Bacteria</taxon>
        <taxon>Bacillati</taxon>
        <taxon>Bacillota</taxon>
        <taxon>Clostridia</taxon>
        <taxon>Lachnospirales</taxon>
        <taxon>Lachnospiraceae</taxon>
        <taxon>Frisingicoccus</taxon>
    </lineage>
</organism>
<evidence type="ECO:0000256" key="2">
    <source>
        <dbReference type="ARBA" id="ARBA00022525"/>
    </source>
</evidence>
<proteinExistence type="inferred from homology"/>
<gene>
    <name evidence="8" type="ORF">EV212_10545</name>
</gene>
<dbReference type="EMBL" id="SLXA01000005">
    <property type="protein sequence ID" value="TCO84782.1"/>
    <property type="molecule type" value="Genomic_DNA"/>
</dbReference>
<dbReference type="InterPro" id="IPR013783">
    <property type="entry name" value="Ig-like_fold"/>
</dbReference>
<feature type="domain" description="SpaA-like prealbumin fold" evidence="6">
    <location>
        <begin position="1073"/>
        <end position="1169"/>
    </location>
</feature>
<reference evidence="8 9" key="1">
    <citation type="submission" date="2019-03" db="EMBL/GenBank/DDBJ databases">
        <title>Genomic Encyclopedia of Type Strains, Phase IV (KMG-IV): sequencing the most valuable type-strain genomes for metagenomic binning, comparative biology and taxonomic classification.</title>
        <authorList>
            <person name="Goeker M."/>
        </authorList>
    </citation>
    <scope>NUCLEOTIDE SEQUENCE [LARGE SCALE GENOMIC DNA]</scope>
    <source>
        <strain evidence="8 9">DSM 28559</strain>
    </source>
</reference>
<evidence type="ECO:0000259" key="7">
    <source>
        <dbReference type="Pfam" id="PF18202"/>
    </source>
</evidence>
<feature type="compositionally biased region" description="Acidic residues" evidence="4">
    <location>
        <begin position="180"/>
        <end position="213"/>
    </location>
</feature>
<feature type="domain" description="SpaA-like prealbumin fold" evidence="6">
    <location>
        <begin position="760"/>
        <end position="842"/>
    </location>
</feature>
<feature type="region of interest" description="Disordered" evidence="4">
    <location>
        <begin position="180"/>
        <end position="218"/>
    </location>
</feature>
<evidence type="ECO:0000256" key="1">
    <source>
        <dbReference type="ARBA" id="ARBA00007257"/>
    </source>
</evidence>
<evidence type="ECO:0000256" key="3">
    <source>
        <dbReference type="ARBA" id="ARBA00022729"/>
    </source>
</evidence>
<dbReference type="Pfam" id="PF18202">
    <property type="entry name" value="TQ"/>
    <property type="match status" value="1"/>
</dbReference>
<dbReference type="NCBIfam" id="NF033903">
    <property type="entry name" value="VaFE_rpt"/>
    <property type="match status" value="1"/>
</dbReference>
<evidence type="ECO:0008006" key="10">
    <source>
        <dbReference type="Google" id="ProtNLM"/>
    </source>
</evidence>
<feature type="domain" description="SpaA-like prealbumin fold" evidence="6">
    <location>
        <begin position="1180"/>
        <end position="1266"/>
    </location>
</feature>
<protein>
    <recommendedName>
        <fullName evidence="10">LPXTG-motif cell wall-anchored protein</fullName>
    </recommendedName>
</protein>
<dbReference type="PANTHER" id="PTHR36108:SF13">
    <property type="entry name" value="COLOSSIN-B-RELATED"/>
    <property type="match status" value="1"/>
</dbReference>
<evidence type="ECO:0000256" key="4">
    <source>
        <dbReference type="SAM" id="MobiDB-lite"/>
    </source>
</evidence>
<keyword evidence="9" id="KW-1185">Reference proteome</keyword>
<name>A0A4R2LX30_9FIRM</name>
<comment type="similarity">
    <text evidence="1">Belongs to the serine-aspartate repeat-containing protein (SDr) family.</text>
</comment>
<comment type="caution">
    <text evidence="8">The sequence shown here is derived from an EMBL/GenBank/DDBJ whole genome shotgun (WGS) entry which is preliminary data.</text>
</comment>
<dbReference type="InterPro" id="IPR041033">
    <property type="entry name" value="SpaA_PFL_dom_1"/>
</dbReference>
<dbReference type="SUPFAM" id="SSF49478">
    <property type="entry name" value="Cna protein B-type domain"/>
    <property type="match status" value="1"/>
</dbReference>
<feature type="compositionally biased region" description="Low complexity" evidence="4">
    <location>
        <begin position="50"/>
        <end position="63"/>
    </location>
</feature>
<dbReference type="OrthoDB" id="2295014at2"/>
<dbReference type="RefSeq" id="WP_132090820.1">
    <property type="nucleotide sequence ID" value="NZ_JANKAQ010000007.1"/>
</dbReference>